<keyword evidence="3" id="KW-0862">Zinc</keyword>
<organism evidence="5 6">
    <name type="scientific">Loxostege sticticalis</name>
    <name type="common">Beet webworm moth</name>
    <dbReference type="NCBI Taxonomy" id="481309"/>
    <lineage>
        <taxon>Eukaryota</taxon>
        <taxon>Metazoa</taxon>
        <taxon>Ecdysozoa</taxon>
        <taxon>Arthropoda</taxon>
        <taxon>Hexapoda</taxon>
        <taxon>Insecta</taxon>
        <taxon>Pterygota</taxon>
        <taxon>Neoptera</taxon>
        <taxon>Endopterygota</taxon>
        <taxon>Lepidoptera</taxon>
        <taxon>Glossata</taxon>
        <taxon>Ditrysia</taxon>
        <taxon>Pyraloidea</taxon>
        <taxon>Crambidae</taxon>
        <taxon>Pyraustinae</taxon>
        <taxon>Loxostege</taxon>
    </lineage>
</organism>
<dbReference type="AlphaFoldDB" id="A0ABD0T1G6"/>
<dbReference type="GO" id="GO:0008270">
    <property type="term" value="F:zinc ion binding"/>
    <property type="evidence" value="ECO:0007669"/>
    <property type="project" value="UniProtKB-KW"/>
</dbReference>
<evidence type="ECO:0000313" key="6">
    <source>
        <dbReference type="Proteomes" id="UP001549921"/>
    </source>
</evidence>
<sequence>MTPTILSRKTHTTHTQEDYYTDVLMEPIVVKSLRKLINLCSSELESKRRKRKKKLSREERLAKKRELERKRYAQIRQDPEKFAEYKARNRQKYLQYKANGRIKHISEMSELEKSRTKRKQTREERLEKKRLAQRRRLEMIRSDPQLYEELKAKDRERYKKLKEEKKILPLKEMTSLRRMIQRKRNRENFKRQNVVENEQTREERLEQKRLAQRRRLEMIRSDPQLYEELKNNKKFFMYKGYTYTFGFRSKFSQRWRCTNTHSCRAYIMVTHDDQFLQAVGNHNHPPPSYHITNDGKYVRL</sequence>
<accession>A0ABD0T1G6</accession>
<comment type="caution">
    <text evidence="5">The sequence shown here is derived from an EMBL/GenBank/DDBJ whole genome shotgun (WGS) entry which is preliminary data.</text>
</comment>
<keyword evidence="2" id="KW-0863">Zinc-finger</keyword>
<name>A0ABD0T1G6_LOXSC</name>
<evidence type="ECO:0000313" key="5">
    <source>
        <dbReference type="EMBL" id="KAL0831849.1"/>
    </source>
</evidence>
<feature type="domain" description="FLYWCH-type" evidence="4">
    <location>
        <begin position="232"/>
        <end position="284"/>
    </location>
</feature>
<dbReference type="Proteomes" id="UP001549921">
    <property type="component" value="Unassembled WGS sequence"/>
</dbReference>
<keyword evidence="1" id="KW-0479">Metal-binding</keyword>
<dbReference type="InterPro" id="IPR007588">
    <property type="entry name" value="Znf_FLYWCH"/>
</dbReference>
<protein>
    <recommendedName>
        <fullName evidence="4">FLYWCH-type domain-containing protein</fullName>
    </recommendedName>
</protein>
<gene>
    <name evidence="5" type="ORF">ABMA28_001379</name>
</gene>
<proteinExistence type="predicted"/>
<dbReference type="EMBL" id="JBEDNZ010000011">
    <property type="protein sequence ID" value="KAL0831849.1"/>
    <property type="molecule type" value="Genomic_DNA"/>
</dbReference>
<evidence type="ECO:0000259" key="4">
    <source>
        <dbReference type="Pfam" id="PF04500"/>
    </source>
</evidence>
<evidence type="ECO:0000256" key="3">
    <source>
        <dbReference type="ARBA" id="ARBA00022833"/>
    </source>
</evidence>
<dbReference type="Gene3D" id="2.20.25.240">
    <property type="match status" value="1"/>
</dbReference>
<reference evidence="5 6" key="1">
    <citation type="submission" date="2024-06" db="EMBL/GenBank/DDBJ databases">
        <title>A chromosome-level genome assembly of beet webworm, Loxostege sticticalis.</title>
        <authorList>
            <person name="Zhang Y."/>
        </authorList>
    </citation>
    <scope>NUCLEOTIDE SEQUENCE [LARGE SCALE GENOMIC DNA]</scope>
    <source>
        <strain evidence="5">AQ028</strain>
        <tissue evidence="5">Male pupae</tissue>
    </source>
</reference>
<dbReference type="Pfam" id="PF04500">
    <property type="entry name" value="FLYWCH"/>
    <property type="match status" value="1"/>
</dbReference>
<evidence type="ECO:0000256" key="2">
    <source>
        <dbReference type="ARBA" id="ARBA00022771"/>
    </source>
</evidence>
<evidence type="ECO:0000256" key="1">
    <source>
        <dbReference type="ARBA" id="ARBA00022723"/>
    </source>
</evidence>